<comment type="caution">
    <text evidence="2">The sequence shown here is derived from an EMBL/GenBank/DDBJ whole genome shotgun (WGS) entry which is preliminary data.</text>
</comment>
<proteinExistence type="predicted"/>
<dbReference type="AlphaFoldDB" id="A0A9X4L0L1"/>
<feature type="region of interest" description="Disordered" evidence="1">
    <location>
        <begin position="56"/>
        <end position="83"/>
    </location>
</feature>
<evidence type="ECO:0000313" key="2">
    <source>
        <dbReference type="EMBL" id="MDG0814665.1"/>
    </source>
</evidence>
<name>A0A9X4L0L1_9BACL</name>
<evidence type="ECO:0000256" key="1">
    <source>
        <dbReference type="SAM" id="MobiDB-lite"/>
    </source>
</evidence>
<dbReference type="RefSeq" id="WP_277539631.1">
    <property type="nucleotide sequence ID" value="NZ_JAPDIA010000009.1"/>
</dbReference>
<keyword evidence="3" id="KW-1185">Reference proteome</keyword>
<feature type="compositionally biased region" description="Low complexity" evidence="1">
    <location>
        <begin position="56"/>
        <end position="69"/>
    </location>
</feature>
<sequence length="83" mass="8958">MKTSKSGKKKRPVRKQPLYFVDNPNQQELSWVEELRSEEQDKLGLHSAAAAEAPQAPAAPAAAEVQPAVGKDPGITACRPLHS</sequence>
<evidence type="ECO:0000313" key="3">
    <source>
        <dbReference type="Proteomes" id="UP001153404"/>
    </source>
</evidence>
<dbReference type="Proteomes" id="UP001153404">
    <property type="component" value="Unassembled WGS sequence"/>
</dbReference>
<protein>
    <submittedName>
        <fullName evidence="2">Uncharacterized protein</fullName>
    </submittedName>
</protein>
<reference evidence="2" key="1">
    <citation type="submission" date="2022-10" db="EMBL/GenBank/DDBJ databases">
        <title>Comparative genomic analysis of Cohnella hashimotonis sp. nov., isolated from the International Space Station.</title>
        <authorList>
            <person name="Simpson A."/>
            <person name="Venkateswaran K."/>
        </authorList>
    </citation>
    <scope>NUCLEOTIDE SEQUENCE</scope>
    <source>
        <strain evidence="2">DSM 28161</strain>
    </source>
</reference>
<accession>A0A9X4L0L1</accession>
<organism evidence="2 3">
    <name type="scientific">Cohnella rhizosphaerae</name>
    <dbReference type="NCBI Taxonomy" id="1457232"/>
    <lineage>
        <taxon>Bacteria</taxon>
        <taxon>Bacillati</taxon>
        <taxon>Bacillota</taxon>
        <taxon>Bacilli</taxon>
        <taxon>Bacillales</taxon>
        <taxon>Paenibacillaceae</taxon>
        <taxon>Cohnella</taxon>
    </lineage>
</organism>
<dbReference type="EMBL" id="JAPDIA010000009">
    <property type="protein sequence ID" value="MDG0814665.1"/>
    <property type="molecule type" value="Genomic_DNA"/>
</dbReference>
<gene>
    <name evidence="2" type="ORF">OMP40_39310</name>
</gene>